<dbReference type="GeneID" id="96901851"/>
<dbReference type="GO" id="GO:0070131">
    <property type="term" value="P:positive regulation of mitochondrial translation"/>
    <property type="evidence" value="ECO:0007669"/>
    <property type="project" value="EnsemblFungi"/>
</dbReference>
<gene>
    <name evidence="1" type="primary">NCAS0B02070</name>
    <name evidence="1" type="ordered locus">NCAS_0B02070</name>
</gene>
<dbReference type="GO" id="GO:0005743">
    <property type="term" value="C:mitochondrial inner membrane"/>
    <property type="evidence" value="ECO:0007669"/>
    <property type="project" value="EnsemblFungi"/>
</dbReference>
<name>G0VBG5_NAUCA</name>
<dbReference type="Gene3D" id="3.10.450.240">
    <property type="match status" value="1"/>
</dbReference>
<dbReference type="RefSeq" id="XP_003674665.1">
    <property type="nucleotide sequence ID" value="XM_003674617.1"/>
</dbReference>
<evidence type="ECO:0000313" key="2">
    <source>
        <dbReference type="Proteomes" id="UP000001640"/>
    </source>
</evidence>
<dbReference type="OMA" id="MMIPGRP"/>
<dbReference type="InterPro" id="IPR024621">
    <property type="entry name" value="Mba1"/>
</dbReference>
<keyword evidence="2" id="KW-1185">Reference proteome</keyword>
<proteinExistence type="predicted"/>
<reference key="2">
    <citation type="submission" date="2011-08" db="EMBL/GenBank/DDBJ databases">
        <title>Genome sequence of Naumovozyma castellii.</title>
        <authorList>
            <person name="Gordon J.L."/>
            <person name="Armisen D."/>
            <person name="Proux-Wera E."/>
            <person name="OhEigeartaigh S.S."/>
            <person name="Byrne K.P."/>
            <person name="Wolfe K.H."/>
        </authorList>
    </citation>
    <scope>NUCLEOTIDE SEQUENCE</scope>
    <source>
        <strain>Type strain:CBS 4309</strain>
    </source>
</reference>
<dbReference type="EMBL" id="HE576753">
    <property type="protein sequence ID" value="CCC68291.1"/>
    <property type="molecule type" value="Genomic_DNA"/>
</dbReference>
<evidence type="ECO:0000313" key="1">
    <source>
        <dbReference type="EMBL" id="CCC68291.1"/>
    </source>
</evidence>
<reference evidence="1 2" key="1">
    <citation type="journal article" date="2011" name="Proc. Natl. Acad. Sci. U.S.A.">
        <title>Evolutionary erosion of yeast sex chromosomes by mating-type switching accidents.</title>
        <authorList>
            <person name="Gordon J.L."/>
            <person name="Armisen D."/>
            <person name="Proux-Wera E."/>
            <person name="Oheigeartaigh S.S."/>
            <person name="Byrne K.P."/>
            <person name="Wolfe K.H."/>
        </authorList>
    </citation>
    <scope>NUCLEOTIDE SEQUENCE [LARGE SCALE GENOMIC DNA]</scope>
    <source>
        <strain evidence="2">ATCC 76901 / BCRC 22586 / CBS 4309 / NBRC 1992 / NRRL Y-12630</strain>
    </source>
</reference>
<dbReference type="GO" id="GO:0097177">
    <property type="term" value="F:mitochondrial ribosome binding"/>
    <property type="evidence" value="ECO:0007669"/>
    <property type="project" value="EnsemblFungi"/>
</dbReference>
<dbReference type="InParanoid" id="G0VBG5"/>
<dbReference type="Proteomes" id="UP000001640">
    <property type="component" value="Chromosome 2"/>
</dbReference>
<dbReference type="PANTHER" id="PTHR13333:SF5">
    <property type="entry name" value="M-AAA PROTEASE-INTERACTING PROTEIN 1, MITOCHONDRIAL"/>
    <property type="match status" value="1"/>
</dbReference>
<dbReference type="OrthoDB" id="19619at2759"/>
<dbReference type="FunCoup" id="G0VBG5">
    <property type="interactions" value="94"/>
</dbReference>
<protein>
    <submittedName>
        <fullName evidence="1">Uncharacterized protein</fullName>
    </submittedName>
</protein>
<dbReference type="PANTHER" id="PTHR13333">
    <property type="entry name" value="M-AAA PROTEASE-INTERACTING PROTEIN 1, MITOCHONDRIAL"/>
    <property type="match status" value="1"/>
</dbReference>
<accession>G0VBG5</accession>
<dbReference type="KEGG" id="ncs:NCAS_0B02070"/>
<dbReference type="eggNOG" id="ENOG502QWPQ">
    <property type="taxonomic scope" value="Eukaryota"/>
</dbReference>
<dbReference type="InterPro" id="IPR012483">
    <property type="entry name" value="Mba1_Saccharomycetales"/>
</dbReference>
<dbReference type="Pfam" id="PF07961">
    <property type="entry name" value="MBA1"/>
    <property type="match status" value="1"/>
</dbReference>
<dbReference type="AlphaFoldDB" id="G0VBG5"/>
<dbReference type="HOGENOM" id="CLU_076697_0_0_1"/>
<sequence>MIRAPLSRTLYQPLYLNTLRQTRSRLFSSSMTRLGDGDSNPIDKVEKPDPINPRVIGIAMDMFIPSSFRNYPNVFLHPAICLNALIRRVYNFGLNTINVGLFRYQSGMKPNFLLWKNKAIELYIKVNTAFAEKKVNSVKDCTSIWVDEALQARVKSLPKNILLEWELLKFNEVPKIVSVQPMMIPGRPLEHIQLVYRFNTRQRLIKIDKCTEMTDTVERDVIDYISFFCDATTNEMYIMGSLFESKPEGKLPKKTYSDDNKEAIRKMRICGDLYRVEPVDGKST</sequence>
<organism evidence="1 2">
    <name type="scientific">Naumovozyma castellii</name>
    <name type="common">Yeast</name>
    <name type="synonym">Saccharomyces castellii</name>
    <dbReference type="NCBI Taxonomy" id="27288"/>
    <lineage>
        <taxon>Eukaryota</taxon>
        <taxon>Fungi</taxon>
        <taxon>Dikarya</taxon>
        <taxon>Ascomycota</taxon>
        <taxon>Saccharomycotina</taxon>
        <taxon>Saccharomycetes</taxon>
        <taxon>Saccharomycetales</taxon>
        <taxon>Saccharomycetaceae</taxon>
        <taxon>Naumovozyma</taxon>
    </lineage>
</organism>
<dbReference type="STRING" id="1064592.G0VBG5"/>
<dbReference type="GO" id="GO:0032979">
    <property type="term" value="P:protein insertion into mitochondrial inner membrane from matrix"/>
    <property type="evidence" value="ECO:0007669"/>
    <property type="project" value="EnsemblFungi"/>
</dbReference>
<dbReference type="PIRSF" id="PIRSF022613">
    <property type="entry name" value="MBA1"/>
    <property type="match status" value="1"/>
</dbReference>